<evidence type="ECO:0000313" key="2">
    <source>
        <dbReference type="Proteomes" id="UP000760480"/>
    </source>
</evidence>
<evidence type="ECO:0000313" key="1">
    <source>
        <dbReference type="EMBL" id="NMQ21077.1"/>
    </source>
</evidence>
<dbReference type="RefSeq" id="WP_169250341.1">
    <property type="nucleotide sequence ID" value="NZ_SPMZ01000075.1"/>
</dbReference>
<keyword evidence="2" id="KW-1185">Reference proteome</keyword>
<dbReference type="Proteomes" id="UP000760480">
    <property type="component" value="Unassembled WGS sequence"/>
</dbReference>
<protein>
    <submittedName>
        <fullName evidence="1">Uncharacterized protein</fullName>
    </submittedName>
</protein>
<comment type="caution">
    <text evidence="1">The sequence shown here is derived from an EMBL/GenBank/DDBJ whole genome shotgun (WGS) entry which is preliminary data.</text>
</comment>
<sequence length="60" mass="6625">MTPTNAAGVEEFKSYGHAVLSQLFEAFFDTAQPRVPAGRHDRHDPNDRCAAPLLVKDIES</sequence>
<name>A0ABX1TQX9_9GAMM</name>
<proteinExistence type="predicted"/>
<dbReference type="EMBL" id="SPMZ01000075">
    <property type="protein sequence ID" value="NMQ21077.1"/>
    <property type="molecule type" value="Genomic_DNA"/>
</dbReference>
<gene>
    <name evidence="1" type="ORF">E4P82_18885</name>
</gene>
<organism evidence="1 2">
    <name type="scientific">Candidatus Competibacter phosphatis</name>
    <dbReference type="NCBI Taxonomy" id="221280"/>
    <lineage>
        <taxon>Bacteria</taxon>
        <taxon>Pseudomonadati</taxon>
        <taxon>Pseudomonadota</taxon>
        <taxon>Gammaproteobacteria</taxon>
        <taxon>Candidatus Competibacteraceae</taxon>
        <taxon>Candidatus Competibacter</taxon>
    </lineage>
</organism>
<accession>A0ABX1TQX9</accession>
<reference evidence="1 2" key="1">
    <citation type="submission" date="2019-03" db="EMBL/GenBank/DDBJ databases">
        <title>Metabolic reconstructions from genomes of highly enriched 'Candidatus Accumulibacter' and 'Candidatus Competibacter' bioreactor populations.</title>
        <authorList>
            <person name="Annavajhala M.K."/>
            <person name="Welles L."/>
            <person name="Abbas B."/>
            <person name="Sorokin D."/>
            <person name="Park H."/>
            <person name="Van Loosdrecht M."/>
            <person name="Chandran K."/>
        </authorList>
    </citation>
    <scope>NUCLEOTIDE SEQUENCE [LARGE SCALE GENOMIC DNA]</scope>
    <source>
        <strain evidence="1 2">SBR_G</strain>
    </source>
</reference>